<feature type="region of interest" description="Disordered" evidence="1">
    <location>
        <begin position="1"/>
        <end position="42"/>
    </location>
</feature>
<feature type="compositionally biased region" description="Low complexity" evidence="1">
    <location>
        <begin position="250"/>
        <end position="259"/>
    </location>
</feature>
<feature type="compositionally biased region" description="Low complexity" evidence="1">
    <location>
        <begin position="10"/>
        <end position="21"/>
    </location>
</feature>
<feature type="region of interest" description="Disordered" evidence="1">
    <location>
        <begin position="57"/>
        <end position="134"/>
    </location>
</feature>
<keyword evidence="3" id="KW-1185">Reference proteome</keyword>
<gene>
    <name evidence="2" type="ORF">GA0070560_12024</name>
</gene>
<name>A0A1C5J216_9ACTN</name>
<feature type="compositionally biased region" description="Gly residues" evidence="1">
    <location>
        <begin position="22"/>
        <end position="34"/>
    </location>
</feature>
<dbReference type="Proteomes" id="UP000199408">
    <property type="component" value="Unassembled WGS sequence"/>
</dbReference>
<feature type="compositionally biased region" description="Gly residues" evidence="1">
    <location>
        <begin position="58"/>
        <end position="67"/>
    </location>
</feature>
<dbReference type="EMBL" id="FMDN01000020">
    <property type="protein sequence ID" value="SCG64503.1"/>
    <property type="molecule type" value="Genomic_DNA"/>
</dbReference>
<organism evidence="2 3">
    <name type="scientific">Micromonospora halophytica</name>
    <dbReference type="NCBI Taxonomy" id="47864"/>
    <lineage>
        <taxon>Bacteria</taxon>
        <taxon>Bacillati</taxon>
        <taxon>Actinomycetota</taxon>
        <taxon>Actinomycetes</taxon>
        <taxon>Micromonosporales</taxon>
        <taxon>Micromonosporaceae</taxon>
        <taxon>Micromonospora</taxon>
    </lineage>
</organism>
<proteinExistence type="predicted"/>
<evidence type="ECO:0000313" key="2">
    <source>
        <dbReference type="EMBL" id="SCG64503.1"/>
    </source>
</evidence>
<evidence type="ECO:0000256" key="1">
    <source>
        <dbReference type="SAM" id="MobiDB-lite"/>
    </source>
</evidence>
<feature type="region of interest" description="Disordered" evidence="1">
    <location>
        <begin position="223"/>
        <end position="269"/>
    </location>
</feature>
<evidence type="ECO:0000313" key="3">
    <source>
        <dbReference type="Proteomes" id="UP000199408"/>
    </source>
</evidence>
<reference evidence="3" key="1">
    <citation type="submission" date="2016-06" db="EMBL/GenBank/DDBJ databases">
        <authorList>
            <person name="Varghese N."/>
        </authorList>
    </citation>
    <scope>NUCLEOTIDE SEQUENCE [LARGE SCALE GENOMIC DNA]</scope>
    <source>
        <strain evidence="3">DSM 43171</strain>
    </source>
</reference>
<protein>
    <submittedName>
        <fullName evidence="2">Uncharacterized protein</fullName>
    </submittedName>
</protein>
<sequence>MRARRRGGDTRATTGELTGRSRGPGAGAGVGSVGPGAVRRPGGIGTRAAAVGARGVVGTLGGHGGNRAGRRAGRAGHPFAQRGGWALARRGGRRAAGAGPTGRGGAATPARPVRARRDGGPGGRAGPVDDRERGVGVRGAAGLTEPVRRPFRPVGAGLAAGRGRPAGPAGLVAVGALAVPRRRVVTGRAGTGDAGSGRSRAGRRNRWGVAARRQHGLVRVGGAAAAGGTTRDGRAAGVPADGVAGRRGGRTAPAGSGTRLGDRLVGTRPAHGRCCGGGARGAAHRSRSTADRVRVRRVGGGCGAAPDGPGALGGTGSVVPAGRCGTAAGPAGLAL</sequence>
<feature type="compositionally biased region" description="Low complexity" evidence="1">
    <location>
        <begin position="223"/>
        <end position="243"/>
    </location>
</feature>
<dbReference type="AlphaFoldDB" id="A0A1C5J216"/>
<accession>A0A1C5J216</accession>